<accession>A0ABZ0HY94</accession>
<comment type="cofactor">
    <cofactor evidence="1">
        <name>Fe(2+)</name>
        <dbReference type="ChEBI" id="CHEBI:29033"/>
    </cofactor>
</comment>
<evidence type="ECO:0000313" key="6">
    <source>
        <dbReference type="Proteomes" id="UP001626537"/>
    </source>
</evidence>
<dbReference type="Proteomes" id="UP001626537">
    <property type="component" value="Chromosome"/>
</dbReference>
<sequence length="93" mass="9958">MRSWQLSLDSTSRSGKQALRIGLFPSYDSHKPFEAQALLGAAGGYALHSYLDYANKRSGIAVLRAADLASGPVMTAEMDRVLPLGFHGCFLGA</sequence>
<dbReference type="RefSeq" id="WP_407346800.1">
    <property type="nucleotide sequence ID" value="NZ_CP136864.1"/>
</dbReference>
<proteinExistence type="inferred from homology"/>
<evidence type="ECO:0000256" key="1">
    <source>
        <dbReference type="ARBA" id="ARBA00001954"/>
    </source>
</evidence>
<dbReference type="EMBL" id="CP136864">
    <property type="protein sequence ID" value="WOJ92218.1"/>
    <property type="molecule type" value="Genomic_DNA"/>
</dbReference>
<evidence type="ECO:0000313" key="5">
    <source>
        <dbReference type="EMBL" id="WOJ92218.1"/>
    </source>
</evidence>
<keyword evidence="4" id="KW-0408">Iron</keyword>
<dbReference type="InterPro" id="IPR004294">
    <property type="entry name" value="Carotenoid_Oase"/>
</dbReference>
<organism evidence="5 6">
    <name type="scientific">Congregibacter variabilis</name>
    <dbReference type="NCBI Taxonomy" id="3081200"/>
    <lineage>
        <taxon>Bacteria</taxon>
        <taxon>Pseudomonadati</taxon>
        <taxon>Pseudomonadota</taxon>
        <taxon>Gammaproteobacteria</taxon>
        <taxon>Cellvibrionales</taxon>
        <taxon>Halieaceae</taxon>
        <taxon>Congregibacter</taxon>
    </lineage>
</organism>
<keyword evidence="3" id="KW-0479">Metal-binding</keyword>
<evidence type="ECO:0000256" key="2">
    <source>
        <dbReference type="ARBA" id="ARBA00006787"/>
    </source>
</evidence>
<keyword evidence="6" id="KW-1185">Reference proteome</keyword>
<dbReference type="Pfam" id="PF03055">
    <property type="entry name" value="RPE65"/>
    <property type="match status" value="1"/>
</dbReference>
<evidence type="ECO:0000256" key="4">
    <source>
        <dbReference type="ARBA" id="ARBA00023004"/>
    </source>
</evidence>
<reference evidence="5 6" key="1">
    <citation type="submission" date="2023-10" db="EMBL/GenBank/DDBJ databases">
        <title>Two novel species belonging to the OM43/NOR5 clade.</title>
        <authorList>
            <person name="Park M."/>
        </authorList>
    </citation>
    <scope>NUCLEOTIDE SEQUENCE [LARGE SCALE GENOMIC DNA]</scope>
    <source>
        <strain evidence="5 6">IMCC43200</strain>
    </source>
</reference>
<gene>
    <name evidence="5" type="ORF">R0135_10510</name>
</gene>
<protein>
    <recommendedName>
        <fullName evidence="7">Dioxygenase</fullName>
    </recommendedName>
</protein>
<evidence type="ECO:0008006" key="7">
    <source>
        <dbReference type="Google" id="ProtNLM"/>
    </source>
</evidence>
<evidence type="ECO:0000256" key="3">
    <source>
        <dbReference type="ARBA" id="ARBA00022723"/>
    </source>
</evidence>
<comment type="similarity">
    <text evidence="2">Belongs to the carotenoid oxygenase family.</text>
</comment>
<name>A0ABZ0HY94_9GAMM</name>